<dbReference type="AlphaFoldDB" id="A0A916T798"/>
<dbReference type="RefSeq" id="WP_188659077.1">
    <property type="nucleotide sequence ID" value="NZ_BMIH01000003.1"/>
</dbReference>
<keyword evidence="9" id="KW-1185">Reference proteome</keyword>
<keyword evidence="5" id="KW-0862">Zinc</keyword>
<dbReference type="PANTHER" id="PTHR21666:SF288">
    <property type="entry name" value="CELL DIVISION PROTEIN YTFB"/>
    <property type="match status" value="1"/>
</dbReference>
<dbReference type="GO" id="GO:0046872">
    <property type="term" value="F:metal ion binding"/>
    <property type="evidence" value="ECO:0007669"/>
    <property type="project" value="UniProtKB-KW"/>
</dbReference>
<reference evidence="8" key="2">
    <citation type="submission" date="2020-09" db="EMBL/GenBank/DDBJ databases">
        <authorList>
            <person name="Sun Q."/>
            <person name="Zhou Y."/>
        </authorList>
    </citation>
    <scope>NUCLEOTIDE SEQUENCE</scope>
    <source>
        <strain evidence="8">CGMCC 1.15330</strain>
    </source>
</reference>
<reference evidence="8" key="1">
    <citation type="journal article" date="2014" name="Int. J. Syst. Evol. Microbiol.">
        <title>Complete genome sequence of Corynebacterium casei LMG S-19264T (=DSM 44701T), isolated from a smear-ripened cheese.</title>
        <authorList>
            <consortium name="US DOE Joint Genome Institute (JGI-PGF)"/>
            <person name="Walter F."/>
            <person name="Albersmeier A."/>
            <person name="Kalinowski J."/>
            <person name="Ruckert C."/>
        </authorList>
    </citation>
    <scope>NUCLEOTIDE SEQUENCE</scope>
    <source>
        <strain evidence="8">CGMCC 1.15330</strain>
    </source>
</reference>
<keyword evidence="4" id="KW-0378">Hydrolase</keyword>
<sequence length="198" mass="20465">MSRVGWVVLGLILAVGTVFAMMTSFGGGHGTPRLRSTLLASRSAESAPPPTGMLAVPVAGVARTAVADNYGDPRDGGARSHHGIDIMAAGGTPVVAAASGRVEKLFESHAGGTTIYVRSPDGRWSYYYAHLAGYAPGLHEGQQVRAGETIGRVGDSGNAGAGNYHLHFGLSRMADDDGWEGGRPVNPYPLLAGSAPRR</sequence>
<dbReference type="GO" id="GO:0004222">
    <property type="term" value="F:metalloendopeptidase activity"/>
    <property type="evidence" value="ECO:0007669"/>
    <property type="project" value="TreeGrafter"/>
</dbReference>
<comment type="caution">
    <text evidence="8">The sequence shown here is derived from an EMBL/GenBank/DDBJ whole genome shotgun (WGS) entry which is preliminary data.</text>
</comment>
<dbReference type="GO" id="GO:0006508">
    <property type="term" value="P:proteolysis"/>
    <property type="evidence" value="ECO:0007669"/>
    <property type="project" value="UniProtKB-KW"/>
</dbReference>
<evidence type="ECO:0000313" key="8">
    <source>
        <dbReference type="EMBL" id="GGB34277.1"/>
    </source>
</evidence>
<dbReference type="InterPro" id="IPR050570">
    <property type="entry name" value="Cell_wall_metabolism_enzyme"/>
</dbReference>
<evidence type="ECO:0000256" key="1">
    <source>
        <dbReference type="ARBA" id="ARBA00001947"/>
    </source>
</evidence>
<evidence type="ECO:0000313" key="9">
    <source>
        <dbReference type="Proteomes" id="UP000623067"/>
    </source>
</evidence>
<evidence type="ECO:0000259" key="7">
    <source>
        <dbReference type="Pfam" id="PF01551"/>
    </source>
</evidence>
<proteinExistence type="predicted"/>
<dbReference type="Gene3D" id="2.70.70.10">
    <property type="entry name" value="Glucose Permease (Domain IIA)"/>
    <property type="match status" value="1"/>
</dbReference>
<dbReference type="Pfam" id="PF01551">
    <property type="entry name" value="Peptidase_M23"/>
    <property type="match status" value="1"/>
</dbReference>
<evidence type="ECO:0000256" key="2">
    <source>
        <dbReference type="ARBA" id="ARBA00022670"/>
    </source>
</evidence>
<accession>A0A916T798</accession>
<dbReference type="EMBL" id="BMIH01000003">
    <property type="protein sequence ID" value="GGB34277.1"/>
    <property type="molecule type" value="Genomic_DNA"/>
</dbReference>
<protein>
    <recommendedName>
        <fullName evidence="7">M23ase beta-sheet core domain-containing protein</fullName>
    </recommendedName>
</protein>
<organism evidence="8 9">
    <name type="scientific">Sphingomonas metalli</name>
    <dbReference type="NCBI Taxonomy" id="1779358"/>
    <lineage>
        <taxon>Bacteria</taxon>
        <taxon>Pseudomonadati</taxon>
        <taxon>Pseudomonadota</taxon>
        <taxon>Alphaproteobacteria</taxon>
        <taxon>Sphingomonadales</taxon>
        <taxon>Sphingomonadaceae</taxon>
        <taxon>Sphingomonas</taxon>
    </lineage>
</organism>
<evidence type="ECO:0000256" key="6">
    <source>
        <dbReference type="ARBA" id="ARBA00023049"/>
    </source>
</evidence>
<comment type="cofactor">
    <cofactor evidence="1">
        <name>Zn(2+)</name>
        <dbReference type="ChEBI" id="CHEBI:29105"/>
    </cofactor>
</comment>
<name>A0A916T798_9SPHN</name>
<feature type="domain" description="M23ase beta-sheet core" evidence="7">
    <location>
        <begin position="80"/>
        <end position="187"/>
    </location>
</feature>
<gene>
    <name evidence="8" type="ORF">GCM10011380_24640</name>
</gene>
<dbReference type="Proteomes" id="UP000623067">
    <property type="component" value="Unassembled WGS sequence"/>
</dbReference>
<dbReference type="SUPFAM" id="SSF51261">
    <property type="entry name" value="Duplicated hybrid motif"/>
    <property type="match status" value="1"/>
</dbReference>
<evidence type="ECO:0000256" key="5">
    <source>
        <dbReference type="ARBA" id="ARBA00022833"/>
    </source>
</evidence>
<evidence type="ECO:0000256" key="4">
    <source>
        <dbReference type="ARBA" id="ARBA00022801"/>
    </source>
</evidence>
<dbReference type="InterPro" id="IPR011055">
    <property type="entry name" value="Dup_hybrid_motif"/>
</dbReference>
<keyword evidence="3" id="KW-0479">Metal-binding</keyword>
<evidence type="ECO:0000256" key="3">
    <source>
        <dbReference type="ARBA" id="ARBA00022723"/>
    </source>
</evidence>
<keyword evidence="6" id="KW-0482">Metalloprotease</keyword>
<dbReference type="PANTHER" id="PTHR21666">
    <property type="entry name" value="PEPTIDASE-RELATED"/>
    <property type="match status" value="1"/>
</dbReference>
<keyword evidence="2" id="KW-0645">Protease</keyword>
<dbReference type="CDD" id="cd12797">
    <property type="entry name" value="M23_peptidase"/>
    <property type="match status" value="1"/>
</dbReference>
<dbReference type="InterPro" id="IPR016047">
    <property type="entry name" value="M23ase_b-sheet_dom"/>
</dbReference>